<dbReference type="InterPro" id="IPR056924">
    <property type="entry name" value="SH3_Tf2-1"/>
</dbReference>
<keyword evidence="2" id="KW-1185">Reference proteome</keyword>
<sequence length="270" mass="31425">MKRDIVDFVSQCLNCQQVKYEHQKPGGVTQRMPIPEWKWERIAMDFVVGLPCTLDRGTQFTSHFWRSMQKELGTRVDLSTAFHPQTDGQSERTIQVLEDMLRACVIDFGGHWDQPWGTDLLRESLDKVKLIQDRLLMAQSRQKSYADRKGKLSPRYIGPFEVVERIGEVAYQLALPPGLSGVHPVFHISMLKKYHQGGDHVIQWDSVLLDQNLTFEEEPISILDRQIRKLRSKEIASVKVQWKHRPVEEATWETESDIRSKYPHLFERSG</sequence>
<evidence type="ECO:0000313" key="3">
    <source>
        <dbReference type="RefSeq" id="XP_015055086.1"/>
    </source>
</evidence>
<feature type="domain" description="Integrase catalytic" evidence="1">
    <location>
        <begin position="55"/>
        <end position="167"/>
    </location>
</feature>
<dbReference type="InterPro" id="IPR001584">
    <property type="entry name" value="Integrase_cat-core"/>
</dbReference>
<dbReference type="InterPro" id="IPR012337">
    <property type="entry name" value="RNaseH-like_sf"/>
</dbReference>
<dbReference type="Pfam" id="PF24626">
    <property type="entry name" value="SH3_Tf2-1"/>
    <property type="match status" value="1"/>
</dbReference>
<organism evidence="2 3">
    <name type="scientific">Solanum pennellii</name>
    <name type="common">Tomato</name>
    <name type="synonym">Lycopersicon pennellii</name>
    <dbReference type="NCBI Taxonomy" id="28526"/>
    <lineage>
        <taxon>Eukaryota</taxon>
        <taxon>Viridiplantae</taxon>
        <taxon>Streptophyta</taxon>
        <taxon>Embryophyta</taxon>
        <taxon>Tracheophyta</taxon>
        <taxon>Spermatophyta</taxon>
        <taxon>Magnoliopsida</taxon>
        <taxon>eudicotyledons</taxon>
        <taxon>Gunneridae</taxon>
        <taxon>Pentapetalae</taxon>
        <taxon>asterids</taxon>
        <taxon>lamiids</taxon>
        <taxon>Solanales</taxon>
        <taxon>Solanaceae</taxon>
        <taxon>Solanoideae</taxon>
        <taxon>Solaneae</taxon>
        <taxon>Solanum</taxon>
        <taxon>Solanum subgen. Lycopersicon</taxon>
    </lineage>
</organism>
<dbReference type="PANTHER" id="PTHR46148:SF60">
    <property type="entry name" value="CHROMO DOMAIN-CONTAINING PROTEIN"/>
    <property type="match status" value="1"/>
</dbReference>
<evidence type="ECO:0000259" key="1">
    <source>
        <dbReference type="PROSITE" id="PS50994"/>
    </source>
</evidence>
<reference evidence="2" key="1">
    <citation type="journal article" date="2014" name="Nat. Genet.">
        <title>The genome of the stress-tolerant wild tomato species Solanum pennellii.</title>
        <authorList>
            <person name="Bolger A."/>
            <person name="Scossa F."/>
            <person name="Bolger M.E."/>
            <person name="Lanz C."/>
            <person name="Maumus F."/>
            <person name="Tohge T."/>
            <person name="Quesneville H."/>
            <person name="Alseekh S."/>
            <person name="Sorensen I."/>
            <person name="Lichtenstein G."/>
            <person name="Fich E.A."/>
            <person name="Conte M."/>
            <person name="Keller H."/>
            <person name="Schneeberger K."/>
            <person name="Schwacke R."/>
            <person name="Ofner I."/>
            <person name="Vrebalov J."/>
            <person name="Xu Y."/>
            <person name="Osorio S."/>
            <person name="Aflitos S.A."/>
            <person name="Schijlen E."/>
            <person name="Jimenez-Gomez J.M."/>
            <person name="Ryngajllo M."/>
            <person name="Kimura S."/>
            <person name="Kumar R."/>
            <person name="Koenig D."/>
            <person name="Headland L.R."/>
            <person name="Maloof J.N."/>
            <person name="Sinha N."/>
            <person name="van Ham R.C."/>
            <person name="Lankhorst R.K."/>
            <person name="Mao L."/>
            <person name="Vogel A."/>
            <person name="Arsova B."/>
            <person name="Panstruga R."/>
            <person name="Fei Z."/>
            <person name="Rose J.K."/>
            <person name="Zamir D."/>
            <person name="Carrari F."/>
            <person name="Giovannoni J.J."/>
            <person name="Weigel D."/>
            <person name="Usadel B."/>
            <person name="Fernie A.R."/>
        </authorList>
    </citation>
    <scope>NUCLEOTIDE SEQUENCE [LARGE SCALE GENOMIC DNA]</scope>
    <source>
        <strain evidence="2">cv. LA0716</strain>
    </source>
</reference>
<dbReference type="InterPro" id="IPR023780">
    <property type="entry name" value="Chromo_domain"/>
</dbReference>
<dbReference type="RefSeq" id="XP_015055086.1">
    <property type="nucleotide sequence ID" value="XM_015199600.1"/>
</dbReference>
<dbReference type="Gene3D" id="2.40.50.40">
    <property type="match status" value="1"/>
</dbReference>
<reference evidence="3" key="2">
    <citation type="submission" date="2025-08" db="UniProtKB">
        <authorList>
            <consortium name="RefSeq"/>
        </authorList>
    </citation>
    <scope>IDENTIFICATION</scope>
</reference>
<gene>
    <name evidence="3" type="primary">LOC107001628</name>
</gene>
<protein>
    <submittedName>
        <fullName evidence="3">Uncharacterized protein LOC107001628</fullName>
    </submittedName>
</protein>
<dbReference type="PROSITE" id="PS50994">
    <property type="entry name" value="INTEGRASE"/>
    <property type="match status" value="1"/>
</dbReference>
<dbReference type="InterPro" id="IPR036397">
    <property type="entry name" value="RNaseH_sf"/>
</dbReference>
<accession>A0ABM1FCU2</accession>
<dbReference type="SUPFAM" id="SSF54160">
    <property type="entry name" value="Chromo domain-like"/>
    <property type="match status" value="1"/>
</dbReference>
<dbReference type="GeneID" id="107001628"/>
<dbReference type="PANTHER" id="PTHR46148">
    <property type="entry name" value="CHROMO DOMAIN-CONTAINING PROTEIN"/>
    <property type="match status" value="1"/>
</dbReference>
<name>A0ABM1FCU2_SOLPN</name>
<evidence type="ECO:0000313" key="2">
    <source>
        <dbReference type="Proteomes" id="UP000694930"/>
    </source>
</evidence>
<dbReference type="InterPro" id="IPR016197">
    <property type="entry name" value="Chromo-like_dom_sf"/>
</dbReference>
<dbReference type="SUPFAM" id="SSF53098">
    <property type="entry name" value="Ribonuclease H-like"/>
    <property type="match status" value="1"/>
</dbReference>
<dbReference type="Proteomes" id="UP000694930">
    <property type="component" value="Chromosome 10"/>
</dbReference>
<proteinExistence type="predicted"/>
<dbReference type="Gene3D" id="3.30.420.10">
    <property type="entry name" value="Ribonuclease H-like superfamily/Ribonuclease H"/>
    <property type="match status" value="1"/>
</dbReference>
<dbReference type="Pfam" id="PF00385">
    <property type="entry name" value="Chromo"/>
    <property type="match status" value="1"/>
</dbReference>